<keyword evidence="3" id="KW-1185">Reference proteome</keyword>
<evidence type="ECO:0000256" key="2">
    <source>
        <dbReference type="SAM" id="MobiDB-lite"/>
    </source>
</evidence>
<keyword evidence="1" id="KW-0677">Repeat</keyword>
<feature type="compositionally biased region" description="Pro residues" evidence="2">
    <location>
        <begin position="59"/>
        <end position="68"/>
    </location>
</feature>
<reference evidence="4" key="1">
    <citation type="submission" date="2016-11" db="UniProtKB">
        <authorList>
            <consortium name="WormBaseParasite"/>
        </authorList>
    </citation>
    <scope>IDENTIFICATION</scope>
</reference>
<dbReference type="AlphaFoldDB" id="A0A1I7WTL0"/>
<feature type="compositionally biased region" description="Polar residues" evidence="2">
    <location>
        <begin position="150"/>
        <end position="161"/>
    </location>
</feature>
<dbReference type="PANTHER" id="PTHR24637">
    <property type="entry name" value="COLLAGEN"/>
    <property type="match status" value="1"/>
</dbReference>
<accession>A0A1I7WTL0</accession>
<proteinExistence type="predicted"/>
<name>A0A1I7WTL0_HETBA</name>
<protein>
    <submittedName>
        <fullName evidence="4">Col_cuticle_N domain-containing protein</fullName>
    </submittedName>
</protein>
<sequence>MGCNKANRDQSVIYIFKKLFIDLFFRKILINTLIYISTCGPPGSPGPIGEYGDNSEPFPGLPGQPGPPGKNGEPGLIGEPGIPGPDGSPGPDAEYCPCPPRAASVESGRSEYSKTAKVFHPSAPALTPDSYSRGREERHAKIRTRLRSPPISTNLNSQNGINYSQSSTTNPSQTTSYSHSDRVQEYTPSGDNSRVCNADPYSLT</sequence>
<feature type="compositionally biased region" description="Low complexity" evidence="2">
    <location>
        <begin position="162"/>
        <end position="178"/>
    </location>
</feature>
<evidence type="ECO:0000313" key="3">
    <source>
        <dbReference type="Proteomes" id="UP000095283"/>
    </source>
</evidence>
<evidence type="ECO:0000256" key="1">
    <source>
        <dbReference type="ARBA" id="ARBA00022737"/>
    </source>
</evidence>
<feature type="compositionally biased region" description="Low complexity" evidence="2">
    <location>
        <begin position="70"/>
        <end position="80"/>
    </location>
</feature>
<dbReference type="WBParaSite" id="Hba_08508">
    <property type="protein sequence ID" value="Hba_08508"/>
    <property type="gene ID" value="Hba_08508"/>
</dbReference>
<evidence type="ECO:0000313" key="4">
    <source>
        <dbReference type="WBParaSite" id="Hba_08508"/>
    </source>
</evidence>
<dbReference type="InterPro" id="IPR008160">
    <property type="entry name" value="Collagen"/>
</dbReference>
<feature type="compositionally biased region" description="Polar residues" evidence="2">
    <location>
        <begin position="186"/>
        <end position="195"/>
    </location>
</feature>
<organism evidence="3 4">
    <name type="scientific">Heterorhabditis bacteriophora</name>
    <name type="common">Entomopathogenic nematode worm</name>
    <dbReference type="NCBI Taxonomy" id="37862"/>
    <lineage>
        <taxon>Eukaryota</taxon>
        <taxon>Metazoa</taxon>
        <taxon>Ecdysozoa</taxon>
        <taxon>Nematoda</taxon>
        <taxon>Chromadorea</taxon>
        <taxon>Rhabditida</taxon>
        <taxon>Rhabditina</taxon>
        <taxon>Rhabditomorpha</taxon>
        <taxon>Strongyloidea</taxon>
        <taxon>Heterorhabditidae</taxon>
        <taxon>Heterorhabditis</taxon>
    </lineage>
</organism>
<feature type="region of interest" description="Disordered" evidence="2">
    <location>
        <begin position="46"/>
        <end position="204"/>
    </location>
</feature>
<dbReference type="Pfam" id="PF01391">
    <property type="entry name" value="Collagen"/>
    <property type="match status" value="1"/>
</dbReference>
<dbReference type="PANTHER" id="PTHR24637:SF377">
    <property type="entry name" value="COLLAGEN TYPE IX ALPHA 1 CHAIN"/>
    <property type="match status" value="1"/>
</dbReference>
<dbReference type="Proteomes" id="UP000095283">
    <property type="component" value="Unplaced"/>
</dbReference>